<name>A0A835JC99_9ROSI</name>
<keyword evidence="2" id="KW-1185">Reference proteome</keyword>
<protein>
    <submittedName>
        <fullName evidence="1">Uncharacterized protein</fullName>
    </submittedName>
</protein>
<sequence>MITHQGRNQLFQVVDELRSQSFLRLWIHFHYWAYSYDAVLLRFLRHFGFSILEESAPAACDETTRGRVALQCVSFFTEEKGSIILLVTRLASCLRMGDSLQYETMNPPPPLKSIHFTTQEHWMQITSDIISRSPFSSTCKSEYRINCSTRGNDYGLMEITLLPLPKYLFRCLASKMFNSISASYESKLFGSNFI</sequence>
<gene>
    <name evidence="1" type="ORF">SADUNF_Sadunf16G0152400</name>
</gene>
<organism evidence="1 2">
    <name type="scientific">Salix dunnii</name>
    <dbReference type="NCBI Taxonomy" id="1413687"/>
    <lineage>
        <taxon>Eukaryota</taxon>
        <taxon>Viridiplantae</taxon>
        <taxon>Streptophyta</taxon>
        <taxon>Embryophyta</taxon>
        <taxon>Tracheophyta</taxon>
        <taxon>Spermatophyta</taxon>
        <taxon>Magnoliopsida</taxon>
        <taxon>eudicotyledons</taxon>
        <taxon>Gunneridae</taxon>
        <taxon>Pentapetalae</taxon>
        <taxon>rosids</taxon>
        <taxon>fabids</taxon>
        <taxon>Malpighiales</taxon>
        <taxon>Salicaceae</taxon>
        <taxon>Saliceae</taxon>
        <taxon>Salix</taxon>
    </lineage>
</organism>
<evidence type="ECO:0000313" key="1">
    <source>
        <dbReference type="EMBL" id="KAF9665714.1"/>
    </source>
</evidence>
<comment type="caution">
    <text evidence="1">The sequence shown here is derived from an EMBL/GenBank/DDBJ whole genome shotgun (WGS) entry which is preliminary data.</text>
</comment>
<proteinExistence type="predicted"/>
<reference evidence="1 2" key="1">
    <citation type="submission" date="2020-10" db="EMBL/GenBank/DDBJ databases">
        <title>Plant Genome Project.</title>
        <authorList>
            <person name="Zhang R.-G."/>
        </authorList>
    </citation>
    <scope>NUCLEOTIDE SEQUENCE [LARGE SCALE GENOMIC DNA]</scope>
    <source>
        <strain evidence="1">FAFU-HL-1</strain>
        <tissue evidence="1">Leaf</tissue>
    </source>
</reference>
<dbReference type="Proteomes" id="UP000657918">
    <property type="component" value="Chromosome 16"/>
</dbReference>
<dbReference type="AlphaFoldDB" id="A0A835JC99"/>
<evidence type="ECO:0000313" key="2">
    <source>
        <dbReference type="Proteomes" id="UP000657918"/>
    </source>
</evidence>
<dbReference type="EMBL" id="JADGMS010000016">
    <property type="protein sequence ID" value="KAF9665714.1"/>
    <property type="molecule type" value="Genomic_DNA"/>
</dbReference>
<accession>A0A835JC99</accession>